<protein>
    <submittedName>
        <fullName evidence="2">Uncharacterized protein</fullName>
    </submittedName>
</protein>
<dbReference type="Proteomes" id="UP001054945">
    <property type="component" value="Unassembled WGS sequence"/>
</dbReference>
<feature type="compositionally biased region" description="Polar residues" evidence="1">
    <location>
        <begin position="33"/>
        <end position="52"/>
    </location>
</feature>
<dbReference type="EMBL" id="BPLR01007394">
    <property type="protein sequence ID" value="GIY16596.1"/>
    <property type="molecule type" value="Genomic_DNA"/>
</dbReference>
<evidence type="ECO:0000256" key="1">
    <source>
        <dbReference type="SAM" id="MobiDB-lite"/>
    </source>
</evidence>
<evidence type="ECO:0000313" key="2">
    <source>
        <dbReference type="EMBL" id="GIY16596.1"/>
    </source>
</evidence>
<sequence>MRNAQSNESEDAVHMDLVRKEPCDEALSESDQVDSACQSETLGTPRDTSTSIRSRRGLQKPGGTNRTLA</sequence>
<feature type="compositionally biased region" description="Basic and acidic residues" evidence="1">
    <location>
        <begin position="11"/>
        <end position="23"/>
    </location>
</feature>
<reference evidence="2 3" key="1">
    <citation type="submission" date="2021-06" db="EMBL/GenBank/DDBJ databases">
        <title>Caerostris extrusa draft genome.</title>
        <authorList>
            <person name="Kono N."/>
            <person name="Arakawa K."/>
        </authorList>
    </citation>
    <scope>NUCLEOTIDE SEQUENCE [LARGE SCALE GENOMIC DNA]</scope>
</reference>
<gene>
    <name evidence="2" type="ORF">CEXT_309291</name>
</gene>
<evidence type="ECO:0000313" key="3">
    <source>
        <dbReference type="Proteomes" id="UP001054945"/>
    </source>
</evidence>
<organism evidence="2 3">
    <name type="scientific">Caerostris extrusa</name>
    <name type="common">Bark spider</name>
    <name type="synonym">Caerostris bankana</name>
    <dbReference type="NCBI Taxonomy" id="172846"/>
    <lineage>
        <taxon>Eukaryota</taxon>
        <taxon>Metazoa</taxon>
        <taxon>Ecdysozoa</taxon>
        <taxon>Arthropoda</taxon>
        <taxon>Chelicerata</taxon>
        <taxon>Arachnida</taxon>
        <taxon>Araneae</taxon>
        <taxon>Araneomorphae</taxon>
        <taxon>Entelegynae</taxon>
        <taxon>Araneoidea</taxon>
        <taxon>Araneidae</taxon>
        <taxon>Caerostris</taxon>
    </lineage>
</organism>
<proteinExistence type="predicted"/>
<name>A0AAV4R7H3_CAEEX</name>
<keyword evidence="3" id="KW-1185">Reference proteome</keyword>
<dbReference type="AlphaFoldDB" id="A0AAV4R7H3"/>
<comment type="caution">
    <text evidence="2">The sequence shown here is derived from an EMBL/GenBank/DDBJ whole genome shotgun (WGS) entry which is preliminary data.</text>
</comment>
<accession>A0AAV4R7H3</accession>
<feature type="region of interest" description="Disordered" evidence="1">
    <location>
        <begin position="1"/>
        <end position="69"/>
    </location>
</feature>